<gene>
    <name evidence="1" type="ORF">FHX71_003796</name>
</gene>
<evidence type="ECO:0000313" key="1">
    <source>
        <dbReference type="EMBL" id="MBA8809820.1"/>
    </source>
</evidence>
<keyword evidence="2" id="KW-1185">Reference proteome</keyword>
<dbReference type="RefSeq" id="WP_182619031.1">
    <property type="nucleotide sequence ID" value="NZ_BAAATF010000008.1"/>
</dbReference>
<comment type="caution">
    <text evidence="1">The sequence shown here is derived from an EMBL/GenBank/DDBJ whole genome shotgun (WGS) entry which is preliminary data.</text>
</comment>
<proteinExistence type="predicted"/>
<dbReference type="AlphaFoldDB" id="A0A7W3PF79"/>
<sequence length="193" mass="21095">MASAYAYLTCPARRLFLGLGKPLRGADGAVTGLGWAHPPDLLPDALFTMLDDCAGADLELLLDTDDVYDDVVETWTEIDPETESQTDADLAPPDLLLITFETYLAGRTVPPATYHALLPPGLPPDRASGVVRRRGTGPDAVDQAFTRNLHWEPTEFLRRSALGMETTEHVEITAQQAADVVTRVLCKRLRPDL</sequence>
<accession>A0A7W3PF79</accession>
<protein>
    <submittedName>
        <fullName evidence="1">Uncharacterized protein</fullName>
    </submittedName>
</protein>
<evidence type="ECO:0000313" key="2">
    <source>
        <dbReference type="Proteomes" id="UP000540568"/>
    </source>
</evidence>
<name>A0A7W3PF79_9MICO</name>
<organism evidence="1 2">
    <name type="scientific">Promicromonospora sukumoe</name>
    <dbReference type="NCBI Taxonomy" id="88382"/>
    <lineage>
        <taxon>Bacteria</taxon>
        <taxon>Bacillati</taxon>
        <taxon>Actinomycetota</taxon>
        <taxon>Actinomycetes</taxon>
        <taxon>Micrococcales</taxon>
        <taxon>Promicromonosporaceae</taxon>
        <taxon>Promicromonospora</taxon>
    </lineage>
</organism>
<dbReference type="EMBL" id="JACGWV010000002">
    <property type="protein sequence ID" value="MBA8809820.1"/>
    <property type="molecule type" value="Genomic_DNA"/>
</dbReference>
<reference evidence="1 2" key="1">
    <citation type="submission" date="2020-07" db="EMBL/GenBank/DDBJ databases">
        <title>Sequencing the genomes of 1000 actinobacteria strains.</title>
        <authorList>
            <person name="Klenk H.-P."/>
        </authorList>
    </citation>
    <scope>NUCLEOTIDE SEQUENCE [LARGE SCALE GENOMIC DNA]</scope>
    <source>
        <strain evidence="1 2">DSM 44121</strain>
    </source>
</reference>
<dbReference type="Proteomes" id="UP000540568">
    <property type="component" value="Unassembled WGS sequence"/>
</dbReference>